<dbReference type="GO" id="GO:0006890">
    <property type="term" value="P:retrograde vesicle-mediated transport, Golgi to endoplasmic reticulum"/>
    <property type="evidence" value="ECO:0007669"/>
    <property type="project" value="InterPro"/>
</dbReference>
<dbReference type="GO" id="GO:0070939">
    <property type="term" value="C:Dsl1/NZR complex"/>
    <property type="evidence" value="ECO:0007669"/>
    <property type="project" value="InterPro"/>
</dbReference>
<evidence type="ECO:0000256" key="1">
    <source>
        <dbReference type="SAM" id="Coils"/>
    </source>
</evidence>
<feature type="coiled-coil region" evidence="1">
    <location>
        <begin position="24"/>
        <end position="58"/>
    </location>
</feature>
<dbReference type="AlphaFoldDB" id="A0A1W0A1J8"/>
<dbReference type="InterPro" id="IPR042042">
    <property type="entry name" value="Tip20p_domB"/>
</dbReference>
<dbReference type="InterPro" id="IPR042044">
    <property type="entry name" value="EXOC6PINT-1/Sec15/Tip20_C_dom2"/>
</dbReference>
<dbReference type="Pfam" id="PF04437">
    <property type="entry name" value="RINT1_TIP1"/>
    <property type="match status" value="1"/>
</dbReference>
<dbReference type="EMBL" id="JNBS01000674">
    <property type="protein sequence ID" value="OQS04137.1"/>
    <property type="molecule type" value="Genomic_DNA"/>
</dbReference>
<keyword evidence="3" id="KW-1185">Reference proteome</keyword>
<dbReference type="Proteomes" id="UP000243217">
    <property type="component" value="Unassembled WGS sequence"/>
</dbReference>
<organism evidence="2 3">
    <name type="scientific">Thraustotheca clavata</name>
    <dbReference type="NCBI Taxonomy" id="74557"/>
    <lineage>
        <taxon>Eukaryota</taxon>
        <taxon>Sar</taxon>
        <taxon>Stramenopiles</taxon>
        <taxon>Oomycota</taxon>
        <taxon>Saprolegniomycetes</taxon>
        <taxon>Saprolegniales</taxon>
        <taxon>Achlyaceae</taxon>
        <taxon>Thraustotheca</taxon>
    </lineage>
</organism>
<dbReference type="PANTHER" id="PTHR13520:SF0">
    <property type="entry name" value="RAD50-INTERACTING PROTEIN 1"/>
    <property type="match status" value="1"/>
</dbReference>
<dbReference type="Gene3D" id="1.20.58.670">
    <property type="entry name" value="Dsl1p vesicle tethering complex, Tip20p subunit, domain D"/>
    <property type="match status" value="1"/>
</dbReference>
<evidence type="ECO:0000313" key="2">
    <source>
        <dbReference type="EMBL" id="OQS04137.1"/>
    </source>
</evidence>
<dbReference type="InterPro" id="IPR007528">
    <property type="entry name" value="RINT1_Tip20"/>
</dbReference>
<reference evidence="2 3" key="1">
    <citation type="journal article" date="2014" name="Genome Biol. Evol.">
        <title>The secreted proteins of Achlya hypogyna and Thraustotheca clavata identify the ancestral oomycete secretome and reveal gene acquisitions by horizontal gene transfer.</title>
        <authorList>
            <person name="Misner I."/>
            <person name="Blouin N."/>
            <person name="Leonard G."/>
            <person name="Richards T.A."/>
            <person name="Lane C.E."/>
        </authorList>
    </citation>
    <scope>NUCLEOTIDE SEQUENCE [LARGE SCALE GENOMIC DNA]</scope>
    <source>
        <strain evidence="2 3">ATCC 34112</strain>
    </source>
</reference>
<dbReference type="GO" id="GO:0060628">
    <property type="term" value="P:regulation of ER to Golgi vesicle-mediated transport"/>
    <property type="evidence" value="ECO:0007669"/>
    <property type="project" value="TreeGrafter"/>
</dbReference>
<dbReference type="Gene3D" id="1.20.58.1420">
    <property type="entry name" value="Dsl1p vesicle tethering complex, Tip20p subunit, domain B"/>
    <property type="match status" value="1"/>
</dbReference>
<sequence>MASDMTAMDREFDMLVNEINCYEKGQLQSLLQSAMASLEALEIEKRRVDKLLPELQAKQKHHNMEQHTLMNNSVATTSEINNELSTLREHTGQLCAILEPQTEKLSSLQSEIEYLKILLRVETISNQAKQEKDGNIDALVELAEINSSLPKLFGVETSLNLKLRTLITDRLNYLAHAFQIYHTKELEAILDDLQWPLSLNESRLTLEADKCSKFSATFKRLVQLQMSLESVAIGDSSTSTMELWAMNCLTKPIVRRFHYHFDTSKKTNDITKPEWFFTYITEALNGHYEFIQGYVAPVLNSFSTPKQPLDAMTKFIQALLEPVQLKVTTLLPLIVENKHLLCHAIDEIVAFENTLRVEFGYQPGKRSNVSGILDICSQSPKIFNLWMEIDRDYAQAFITNSLQSNTAWDCIVDDDNKVTNAAYAIASCFTMLIDRFQPLSEAPHRYEYVVQVVKPFLRHCYTLIAAFAKTQRTWNRYGAAINSASYIALVLEEWDNLAVFVELLQMAKAAKIQKPLRLPILLKAEKAQEVKNTLLGPASLIVPTAALSAAFSAGSNMWHALHHNKNHVGTKEDVHQNDEELVLEGSMFESEIAFFKKLVYALEADMLNASVTAVLEQWEHYASSPIWSMPSTHDWIIPEVSSELGNGLALAQKHLTQAKQALSDTHFQTFWQRLAKELDGFLLNAILSHKIISGGGREQLQIDVHCLVDIFRCHTKKPLAYLRGICDACTVLKMENKKAATLTSALDVGHKNIDAMEQLTTMLVASQILALRPSQVLGLLRA</sequence>
<dbReference type="GO" id="GO:0006888">
    <property type="term" value="P:endoplasmic reticulum to Golgi vesicle-mediated transport"/>
    <property type="evidence" value="ECO:0007669"/>
    <property type="project" value="InterPro"/>
</dbReference>
<evidence type="ECO:0000313" key="3">
    <source>
        <dbReference type="Proteomes" id="UP000243217"/>
    </source>
</evidence>
<accession>A0A1W0A1J8</accession>
<protein>
    <recommendedName>
        <fullName evidence="4">RAD50-interacting protein 1</fullName>
    </recommendedName>
</protein>
<name>A0A1W0A1J8_9STRA</name>
<proteinExistence type="predicted"/>
<dbReference type="OrthoDB" id="2189254at2759"/>
<evidence type="ECO:0008006" key="4">
    <source>
        <dbReference type="Google" id="ProtNLM"/>
    </source>
</evidence>
<keyword evidence="1" id="KW-0175">Coiled coil</keyword>
<comment type="caution">
    <text evidence="2">The sequence shown here is derived from an EMBL/GenBank/DDBJ whole genome shotgun (WGS) entry which is preliminary data.</text>
</comment>
<gene>
    <name evidence="2" type="ORF">THRCLA_03599</name>
</gene>
<dbReference type="PANTHER" id="PTHR13520">
    <property type="entry name" value="RAD50-INTERACTING PROTEIN 1 RINT-1"/>
    <property type="match status" value="1"/>
</dbReference>
<dbReference type="STRING" id="74557.A0A1W0A1J8"/>
<dbReference type="PROSITE" id="PS51386">
    <property type="entry name" value="RINT1_TIP20"/>
    <property type="match status" value="1"/>
</dbReference>